<evidence type="ECO:0008006" key="5">
    <source>
        <dbReference type="Google" id="ProtNLM"/>
    </source>
</evidence>
<feature type="chain" id="PRO_5029892783" description="Secreted protein" evidence="2">
    <location>
        <begin position="16"/>
        <end position="137"/>
    </location>
</feature>
<evidence type="ECO:0000313" key="4">
    <source>
        <dbReference type="Proteomes" id="UP000593562"/>
    </source>
</evidence>
<protein>
    <recommendedName>
        <fullName evidence="5">Secreted protein</fullName>
    </recommendedName>
</protein>
<evidence type="ECO:0000313" key="3">
    <source>
        <dbReference type="EMBL" id="KAF5728355.1"/>
    </source>
</evidence>
<dbReference type="EMBL" id="JAAARO010000021">
    <property type="protein sequence ID" value="KAF5728355.1"/>
    <property type="molecule type" value="Genomic_DNA"/>
</dbReference>
<dbReference type="Proteomes" id="UP000593562">
    <property type="component" value="Unassembled WGS sequence"/>
</dbReference>
<feature type="region of interest" description="Disordered" evidence="1">
    <location>
        <begin position="93"/>
        <end position="120"/>
    </location>
</feature>
<keyword evidence="2" id="KW-0732">Signal</keyword>
<name>A0A7J7C352_TRIWF</name>
<dbReference type="PANTHER" id="PTHR35318:SF2">
    <property type="entry name" value="OS08G0138900 PROTEIN"/>
    <property type="match status" value="1"/>
</dbReference>
<organism evidence="3 4">
    <name type="scientific">Tripterygium wilfordii</name>
    <name type="common">Thunder God vine</name>
    <dbReference type="NCBI Taxonomy" id="458696"/>
    <lineage>
        <taxon>Eukaryota</taxon>
        <taxon>Viridiplantae</taxon>
        <taxon>Streptophyta</taxon>
        <taxon>Embryophyta</taxon>
        <taxon>Tracheophyta</taxon>
        <taxon>Spermatophyta</taxon>
        <taxon>Magnoliopsida</taxon>
        <taxon>eudicotyledons</taxon>
        <taxon>Gunneridae</taxon>
        <taxon>Pentapetalae</taxon>
        <taxon>rosids</taxon>
        <taxon>fabids</taxon>
        <taxon>Celastrales</taxon>
        <taxon>Celastraceae</taxon>
        <taxon>Tripterygium</taxon>
    </lineage>
</organism>
<dbReference type="InParanoid" id="A0A7J7C352"/>
<sequence length="137" mass="15031">MKFLLEFVSCCGCAATTTSTVATEDSGNGSVFVELGPSAISPRSEETLSLVNSSRRYRRRKCGRVGTSGCGEWRPSLSSINEDHVVMIERRRRSEVERTVKRKGSVSGGSGDRSFRDDNGRNPFSVVPAFVPTPFMF</sequence>
<evidence type="ECO:0000256" key="2">
    <source>
        <dbReference type="SAM" id="SignalP"/>
    </source>
</evidence>
<keyword evidence="4" id="KW-1185">Reference proteome</keyword>
<proteinExistence type="predicted"/>
<evidence type="ECO:0000256" key="1">
    <source>
        <dbReference type="SAM" id="MobiDB-lite"/>
    </source>
</evidence>
<gene>
    <name evidence="3" type="ORF">HS088_TW21G00502</name>
</gene>
<dbReference type="AlphaFoldDB" id="A0A7J7C352"/>
<feature type="signal peptide" evidence="2">
    <location>
        <begin position="1"/>
        <end position="15"/>
    </location>
</feature>
<comment type="caution">
    <text evidence="3">The sequence shown here is derived from an EMBL/GenBank/DDBJ whole genome shotgun (WGS) entry which is preliminary data.</text>
</comment>
<dbReference type="FunCoup" id="A0A7J7C352">
    <property type="interactions" value="78"/>
</dbReference>
<reference evidence="3 4" key="1">
    <citation type="journal article" date="2020" name="Nat. Commun.">
        <title>Genome of Tripterygium wilfordii and identification of cytochrome P450 involved in triptolide biosynthesis.</title>
        <authorList>
            <person name="Tu L."/>
            <person name="Su P."/>
            <person name="Zhang Z."/>
            <person name="Gao L."/>
            <person name="Wang J."/>
            <person name="Hu T."/>
            <person name="Zhou J."/>
            <person name="Zhang Y."/>
            <person name="Zhao Y."/>
            <person name="Liu Y."/>
            <person name="Song Y."/>
            <person name="Tong Y."/>
            <person name="Lu Y."/>
            <person name="Yang J."/>
            <person name="Xu C."/>
            <person name="Jia M."/>
            <person name="Peters R.J."/>
            <person name="Huang L."/>
            <person name="Gao W."/>
        </authorList>
    </citation>
    <scope>NUCLEOTIDE SEQUENCE [LARGE SCALE GENOMIC DNA]</scope>
    <source>
        <strain evidence="4">cv. XIE 37</strain>
        <tissue evidence="3">Leaf</tissue>
    </source>
</reference>
<accession>A0A7J7C352</accession>
<dbReference type="PANTHER" id="PTHR35318">
    <property type="entry name" value="BNAA10G08410D PROTEIN"/>
    <property type="match status" value="1"/>
</dbReference>
<dbReference type="OrthoDB" id="1917265at2759"/>